<dbReference type="InParanoid" id="A0A1H9EEK4"/>
<dbReference type="InterPro" id="IPR015943">
    <property type="entry name" value="WD40/YVTN_repeat-like_dom_sf"/>
</dbReference>
<keyword evidence="1" id="KW-0732">Signal</keyword>
<organism evidence="2 3">
    <name type="scientific">Neolewinella agarilytica</name>
    <dbReference type="NCBI Taxonomy" id="478744"/>
    <lineage>
        <taxon>Bacteria</taxon>
        <taxon>Pseudomonadati</taxon>
        <taxon>Bacteroidota</taxon>
        <taxon>Saprospiria</taxon>
        <taxon>Saprospirales</taxon>
        <taxon>Lewinellaceae</taxon>
        <taxon>Neolewinella</taxon>
    </lineage>
</organism>
<feature type="signal peptide" evidence="1">
    <location>
        <begin position="1"/>
        <end position="20"/>
    </location>
</feature>
<dbReference type="Gene3D" id="2.130.10.10">
    <property type="entry name" value="YVTN repeat-like/Quinoprotein amine dehydrogenase"/>
    <property type="match status" value="2"/>
</dbReference>
<reference evidence="3" key="1">
    <citation type="submission" date="2016-10" db="EMBL/GenBank/DDBJ databases">
        <authorList>
            <person name="Varghese N."/>
            <person name="Submissions S."/>
        </authorList>
    </citation>
    <scope>NUCLEOTIDE SEQUENCE [LARGE SCALE GENOMIC DNA]</scope>
    <source>
        <strain evidence="3">DSM 24740</strain>
    </source>
</reference>
<name>A0A1H9EEK4_9BACT</name>
<evidence type="ECO:0000313" key="2">
    <source>
        <dbReference type="EMBL" id="SEQ23693.1"/>
    </source>
</evidence>
<dbReference type="GO" id="GO:0010411">
    <property type="term" value="P:xyloglucan metabolic process"/>
    <property type="evidence" value="ECO:0007669"/>
    <property type="project" value="TreeGrafter"/>
</dbReference>
<evidence type="ECO:0008006" key="4">
    <source>
        <dbReference type="Google" id="ProtNLM"/>
    </source>
</evidence>
<sequence>MLTALLFSLLHLALSPVDSANLPPQLYLSKDQGGSWQPFNQGLPEQATPANVLNHPDGIYLTTDAHGLYFLPKGSTVWEPRNNRLPQRIDINAIAADGDKLAIGTFRQGVYLSFNGGKSWTPSIFNLRAGSVRALLYHEGLLIAGTDGGIYRSHDGGMSWRHCSDLQQTNDLIAHGGRLYAARLKGIFVSEDNGASWQPCFAGNTAQRFLADGQSLYAQLIGQSMIRTTDGGANWEIPIGMLSSKNAKTLPQKLWSGYRAELPNDSSGLRFISSSPRGWLAGRTMDGC</sequence>
<dbReference type="SUPFAM" id="SSF110296">
    <property type="entry name" value="Oligoxyloglucan reducing end-specific cellobiohydrolase"/>
    <property type="match status" value="1"/>
</dbReference>
<gene>
    <name evidence="2" type="ORF">SAMN05444359_10738</name>
</gene>
<dbReference type="STRING" id="478744.SAMN05444359_10738"/>
<proteinExistence type="predicted"/>
<dbReference type="CDD" id="cd15482">
    <property type="entry name" value="Sialidase_non-viral"/>
    <property type="match status" value="1"/>
</dbReference>
<dbReference type="Proteomes" id="UP000199021">
    <property type="component" value="Unassembled WGS sequence"/>
</dbReference>
<accession>A0A1H9EEK4</accession>
<protein>
    <recommendedName>
        <fullName evidence="4">Photosynthesis system II assembly factor Ycf48/Hcf136-like domain-containing protein</fullName>
    </recommendedName>
</protein>
<dbReference type="InterPro" id="IPR052025">
    <property type="entry name" value="Xyloglucanase_GH74"/>
</dbReference>
<dbReference type="AlphaFoldDB" id="A0A1H9EEK4"/>
<dbReference type="EMBL" id="FOFB01000007">
    <property type="protein sequence ID" value="SEQ23693.1"/>
    <property type="molecule type" value="Genomic_DNA"/>
</dbReference>
<feature type="chain" id="PRO_5011440410" description="Photosynthesis system II assembly factor Ycf48/Hcf136-like domain-containing protein" evidence="1">
    <location>
        <begin position="21"/>
        <end position="288"/>
    </location>
</feature>
<evidence type="ECO:0000256" key="1">
    <source>
        <dbReference type="SAM" id="SignalP"/>
    </source>
</evidence>
<dbReference type="PANTHER" id="PTHR43739">
    <property type="entry name" value="XYLOGLUCANASE (EUROFUNG)"/>
    <property type="match status" value="1"/>
</dbReference>
<keyword evidence="3" id="KW-1185">Reference proteome</keyword>
<evidence type="ECO:0000313" key="3">
    <source>
        <dbReference type="Proteomes" id="UP000199021"/>
    </source>
</evidence>
<dbReference type="PANTHER" id="PTHR43739:SF5">
    <property type="entry name" value="EXO-ALPHA-SIALIDASE"/>
    <property type="match status" value="1"/>
</dbReference>